<gene>
    <name evidence="2" type="ORF">SLS63_012026</name>
</gene>
<name>A0ABR1NSM8_DIAER</name>
<reference evidence="2 3" key="1">
    <citation type="submission" date="2024-02" db="EMBL/GenBank/DDBJ databases">
        <title>De novo assembly and annotation of 12 fungi associated with fruit tree decline syndrome in Ontario, Canada.</title>
        <authorList>
            <person name="Sulman M."/>
            <person name="Ellouze W."/>
            <person name="Ilyukhin E."/>
        </authorList>
    </citation>
    <scope>NUCLEOTIDE SEQUENCE [LARGE SCALE GENOMIC DNA]</scope>
    <source>
        <strain evidence="2 3">M169</strain>
    </source>
</reference>
<proteinExistence type="predicted"/>
<evidence type="ECO:0000313" key="3">
    <source>
        <dbReference type="Proteomes" id="UP001430848"/>
    </source>
</evidence>
<keyword evidence="3" id="KW-1185">Reference proteome</keyword>
<dbReference type="InterPro" id="IPR045518">
    <property type="entry name" value="2EXR"/>
</dbReference>
<feature type="domain" description="2EXR" evidence="1">
    <location>
        <begin position="5"/>
        <end position="92"/>
    </location>
</feature>
<sequence>MSGIFHRFQALPWELQLMVFEEFILATKKPRIALLDVEDVDLGIPDDPDFPAWRIRIDNPEQLHAEKPTVVARSLLGVSSASRHVATRFLDRPDHTWDPPYCHHLPAELGLSVERDVFWVPDDLPQDMKTRSGGPAGHGRSEEDDMEFVMISLDTFERHFQWGTNQLWEDREEIRGSEIGRRSVLRKFFWTYPRSRHLIIMVDVPRGHVSWDQIQVVGSNDPTPYTMRDEDGPARCHSALENYVALQSDYMRITARELDTHITLGLDYEFDPEYRWTQPWPELSFAFLRPS</sequence>
<evidence type="ECO:0000313" key="2">
    <source>
        <dbReference type="EMBL" id="KAK7713711.1"/>
    </source>
</evidence>
<dbReference type="Proteomes" id="UP001430848">
    <property type="component" value="Unassembled WGS sequence"/>
</dbReference>
<accession>A0ABR1NSM8</accession>
<protein>
    <recommendedName>
        <fullName evidence="1">2EXR domain-containing protein</fullName>
    </recommendedName>
</protein>
<dbReference type="Pfam" id="PF20150">
    <property type="entry name" value="2EXR"/>
    <property type="match status" value="1"/>
</dbReference>
<evidence type="ECO:0000259" key="1">
    <source>
        <dbReference type="Pfam" id="PF20150"/>
    </source>
</evidence>
<dbReference type="EMBL" id="JAKNSF020000124">
    <property type="protein sequence ID" value="KAK7713711.1"/>
    <property type="molecule type" value="Genomic_DNA"/>
</dbReference>
<comment type="caution">
    <text evidence="2">The sequence shown here is derived from an EMBL/GenBank/DDBJ whole genome shotgun (WGS) entry which is preliminary data.</text>
</comment>
<organism evidence="2 3">
    <name type="scientific">Diaporthe eres</name>
    <name type="common">Phomopsis oblonga</name>
    <dbReference type="NCBI Taxonomy" id="83184"/>
    <lineage>
        <taxon>Eukaryota</taxon>
        <taxon>Fungi</taxon>
        <taxon>Dikarya</taxon>
        <taxon>Ascomycota</taxon>
        <taxon>Pezizomycotina</taxon>
        <taxon>Sordariomycetes</taxon>
        <taxon>Sordariomycetidae</taxon>
        <taxon>Diaporthales</taxon>
        <taxon>Diaporthaceae</taxon>
        <taxon>Diaporthe</taxon>
        <taxon>Diaporthe eres species complex</taxon>
    </lineage>
</organism>